<dbReference type="Pfam" id="PF00535">
    <property type="entry name" value="Glycos_transf_2"/>
    <property type="match status" value="1"/>
</dbReference>
<dbReference type="SUPFAM" id="SSF53448">
    <property type="entry name" value="Nucleotide-diphospho-sugar transferases"/>
    <property type="match status" value="1"/>
</dbReference>
<dbReference type="AlphaFoldDB" id="A0A3D8IBP3"/>
<gene>
    <name evidence="3" type="ORF">CQA43_06595</name>
</gene>
<dbReference type="InterPro" id="IPR001173">
    <property type="entry name" value="Glyco_trans_2-like"/>
</dbReference>
<dbReference type="OrthoDB" id="5291101at2"/>
<feature type="transmembrane region" description="Helical" evidence="1">
    <location>
        <begin position="301"/>
        <end position="321"/>
    </location>
</feature>
<evidence type="ECO:0000259" key="2">
    <source>
        <dbReference type="Pfam" id="PF00535"/>
    </source>
</evidence>
<dbReference type="GO" id="GO:0016740">
    <property type="term" value="F:transferase activity"/>
    <property type="evidence" value="ECO:0007669"/>
    <property type="project" value="UniProtKB-KW"/>
</dbReference>
<dbReference type="PANTHER" id="PTHR43685:SF11">
    <property type="entry name" value="GLYCOSYLTRANSFERASE TAGX-RELATED"/>
    <property type="match status" value="1"/>
</dbReference>
<dbReference type="Proteomes" id="UP000256650">
    <property type="component" value="Unassembled WGS sequence"/>
</dbReference>
<keyword evidence="4" id="KW-1185">Reference proteome</keyword>
<dbReference type="GeneID" id="82535956"/>
<keyword evidence="1" id="KW-1133">Transmembrane helix</keyword>
<dbReference type="CDD" id="cd00761">
    <property type="entry name" value="Glyco_tranf_GTA_type"/>
    <property type="match status" value="1"/>
</dbReference>
<protein>
    <submittedName>
        <fullName evidence="3">Glycosyltransferase family 2 protein</fullName>
    </submittedName>
</protein>
<dbReference type="PANTHER" id="PTHR43685">
    <property type="entry name" value="GLYCOSYLTRANSFERASE"/>
    <property type="match status" value="1"/>
</dbReference>
<evidence type="ECO:0000256" key="1">
    <source>
        <dbReference type="SAM" id="Phobius"/>
    </source>
</evidence>
<organism evidence="3 4">
    <name type="scientific">Helicobacter ganmani</name>
    <dbReference type="NCBI Taxonomy" id="60246"/>
    <lineage>
        <taxon>Bacteria</taxon>
        <taxon>Pseudomonadati</taxon>
        <taxon>Campylobacterota</taxon>
        <taxon>Epsilonproteobacteria</taxon>
        <taxon>Campylobacterales</taxon>
        <taxon>Helicobacteraceae</taxon>
        <taxon>Helicobacter</taxon>
    </lineage>
</organism>
<dbReference type="InterPro" id="IPR050834">
    <property type="entry name" value="Glycosyltransf_2"/>
</dbReference>
<keyword evidence="1" id="KW-0812">Transmembrane</keyword>
<dbReference type="EMBL" id="NXLS01000006">
    <property type="protein sequence ID" value="RDU62562.1"/>
    <property type="molecule type" value="Genomic_DNA"/>
</dbReference>
<comment type="caution">
    <text evidence="3">The sequence shown here is derived from an EMBL/GenBank/DDBJ whole genome shotgun (WGS) entry which is preliminary data.</text>
</comment>
<evidence type="ECO:0000313" key="3">
    <source>
        <dbReference type="EMBL" id="RDU62562.1"/>
    </source>
</evidence>
<accession>A0A3D8IBP3</accession>
<sequence>MENFKEFNIKDLPQEFSEKLLSEIPDNPNFPKVSVILTTYNREYFFTESIESILDQDYPNLEIIVSDDGSEDNTFSIASEYAKDNPHIKVVRNARTHGSAGNRNNGLDYASGELLLLLDDDDLLFKEAISQMVEVYLRFDKQYGIIIANCTRSDDGFLSGQGLDESREIGFQEVLAGCLDGEFVTLFERKLLGQRRFNENLQRGNMGLLWLKLHKQRPCYYIHKPLKFYRIHAESLTQSLKYKPLEMVKNYEQDILLFYKERLKYCPAHLAKLCATAALLYRQGGNRKKAFKKILQSLAIYPNWLALQVFACLFLPISFLPKLKIRQRVEK</sequence>
<keyword evidence="1" id="KW-0472">Membrane</keyword>
<dbReference type="Gene3D" id="3.90.550.10">
    <property type="entry name" value="Spore Coat Polysaccharide Biosynthesis Protein SpsA, Chain A"/>
    <property type="match status" value="1"/>
</dbReference>
<evidence type="ECO:0000313" key="4">
    <source>
        <dbReference type="Proteomes" id="UP000256650"/>
    </source>
</evidence>
<name>A0A3D8IBP3_9HELI</name>
<dbReference type="InterPro" id="IPR029044">
    <property type="entry name" value="Nucleotide-diphossugar_trans"/>
</dbReference>
<reference evidence="3 4" key="1">
    <citation type="submission" date="2018-04" db="EMBL/GenBank/DDBJ databases">
        <title>Novel Campyloabacter and Helicobacter Species and Strains.</title>
        <authorList>
            <person name="Mannion A.J."/>
            <person name="Shen Z."/>
            <person name="Fox J.G."/>
        </authorList>
    </citation>
    <scope>NUCLEOTIDE SEQUENCE [LARGE SCALE GENOMIC DNA]</scope>
    <source>
        <strain evidence="3 4">MIT 99-5101</strain>
    </source>
</reference>
<keyword evidence="3" id="KW-0808">Transferase</keyword>
<feature type="domain" description="Glycosyltransferase 2-like" evidence="2">
    <location>
        <begin position="34"/>
        <end position="156"/>
    </location>
</feature>
<proteinExistence type="predicted"/>
<dbReference type="RefSeq" id="WP_115551827.1">
    <property type="nucleotide sequence ID" value="NZ_CAPHNE010000001.1"/>
</dbReference>